<protein>
    <submittedName>
        <fullName evidence="2">Uncharacterized protein</fullName>
    </submittedName>
</protein>
<dbReference type="PANTHER" id="PTHR33240">
    <property type="entry name" value="OS08G0508500 PROTEIN"/>
    <property type="match status" value="1"/>
</dbReference>
<name>A0ABD1V8D2_9LAMI</name>
<evidence type="ECO:0000313" key="3">
    <source>
        <dbReference type="Proteomes" id="UP001604336"/>
    </source>
</evidence>
<feature type="region of interest" description="Disordered" evidence="1">
    <location>
        <begin position="1"/>
        <end position="75"/>
    </location>
</feature>
<dbReference type="EMBL" id="JBFOLK010000002">
    <property type="protein sequence ID" value="KAL2533610.1"/>
    <property type="molecule type" value="Genomic_DNA"/>
</dbReference>
<sequence length="167" mass="18553">MSLSKNPPESMQELLRKGDKYVDAKEAERVTKSLHEGREPETNKRKSHDNQRVRDHKGKQKVGPRDQPQSNKWPSRPYAADFLTWDALLGLKAPLEKLRLVTTLLQGFGGATVTPEGTIELPVTLGTYLASITIVTKFLVVKTPMAYNAIYGRPLLNAAGAVVSTYH</sequence>
<keyword evidence="3" id="KW-1185">Reference proteome</keyword>
<proteinExistence type="predicted"/>
<dbReference type="PANTHER" id="PTHR33240:SF17">
    <property type="entry name" value="EUKARYOTIC PEPTIDE CHAIN RELEASE FACTOR GTP-BINDING SUBUNIT-LIKE"/>
    <property type="match status" value="1"/>
</dbReference>
<accession>A0ABD1V8D2</accession>
<evidence type="ECO:0000256" key="1">
    <source>
        <dbReference type="SAM" id="MobiDB-lite"/>
    </source>
</evidence>
<gene>
    <name evidence="2" type="ORF">Adt_06961</name>
</gene>
<reference evidence="3" key="1">
    <citation type="submission" date="2024-07" db="EMBL/GenBank/DDBJ databases">
        <title>Two chromosome-level genome assemblies of Korean endemic species Abeliophyllum distichum and Forsythia ovata (Oleaceae).</title>
        <authorList>
            <person name="Jang H."/>
        </authorList>
    </citation>
    <scope>NUCLEOTIDE SEQUENCE [LARGE SCALE GENOMIC DNA]</scope>
</reference>
<dbReference type="Proteomes" id="UP001604336">
    <property type="component" value="Unassembled WGS sequence"/>
</dbReference>
<comment type="caution">
    <text evidence="2">The sequence shown here is derived from an EMBL/GenBank/DDBJ whole genome shotgun (WGS) entry which is preliminary data.</text>
</comment>
<evidence type="ECO:0000313" key="2">
    <source>
        <dbReference type="EMBL" id="KAL2533610.1"/>
    </source>
</evidence>
<organism evidence="2 3">
    <name type="scientific">Abeliophyllum distichum</name>
    <dbReference type="NCBI Taxonomy" id="126358"/>
    <lineage>
        <taxon>Eukaryota</taxon>
        <taxon>Viridiplantae</taxon>
        <taxon>Streptophyta</taxon>
        <taxon>Embryophyta</taxon>
        <taxon>Tracheophyta</taxon>
        <taxon>Spermatophyta</taxon>
        <taxon>Magnoliopsida</taxon>
        <taxon>eudicotyledons</taxon>
        <taxon>Gunneridae</taxon>
        <taxon>Pentapetalae</taxon>
        <taxon>asterids</taxon>
        <taxon>lamiids</taxon>
        <taxon>Lamiales</taxon>
        <taxon>Oleaceae</taxon>
        <taxon>Forsythieae</taxon>
        <taxon>Abeliophyllum</taxon>
    </lineage>
</organism>
<dbReference type="AlphaFoldDB" id="A0ABD1V8D2"/>
<feature type="compositionally biased region" description="Basic and acidic residues" evidence="1">
    <location>
        <begin position="14"/>
        <end position="53"/>
    </location>
</feature>